<accession>A0ABM1VXY5</accession>
<gene>
    <name evidence="7" type="primary">LOC101850270</name>
</gene>
<evidence type="ECO:0000256" key="4">
    <source>
        <dbReference type="ARBA" id="ARBA00023136"/>
    </source>
</evidence>
<evidence type="ECO:0000313" key="6">
    <source>
        <dbReference type="Proteomes" id="UP000694888"/>
    </source>
</evidence>
<feature type="transmembrane region" description="Helical" evidence="5">
    <location>
        <begin position="87"/>
        <end position="112"/>
    </location>
</feature>
<proteinExistence type="predicted"/>
<dbReference type="InterPro" id="IPR050382">
    <property type="entry name" value="MFS_Na/Anion_cotransporter"/>
</dbReference>
<evidence type="ECO:0000256" key="5">
    <source>
        <dbReference type="SAM" id="Phobius"/>
    </source>
</evidence>
<dbReference type="Gene3D" id="1.20.1250.20">
    <property type="entry name" value="MFS general substrate transporter like domains"/>
    <property type="match status" value="1"/>
</dbReference>
<comment type="subcellular location">
    <subcellularLocation>
        <location evidence="1">Membrane</location>
        <topology evidence="1">Multi-pass membrane protein</topology>
    </subcellularLocation>
</comment>
<feature type="transmembrane region" description="Helical" evidence="5">
    <location>
        <begin position="187"/>
        <end position="209"/>
    </location>
</feature>
<feature type="transmembrane region" description="Helical" evidence="5">
    <location>
        <begin position="162"/>
        <end position="181"/>
    </location>
</feature>
<feature type="transmembrane region" description="Helical" evidence="5">
    <location>
        <begin position="221"/>
        <end position="245"/>
    </location>
</feature>
<dbReference type="GeneID" id="101850270"/>
<keyword evidence="3 5" id="KW-1133">Transmembrane helix</keyword>
<dbReference type="Proteomes" id="UP000694888">
    <property type="component" value="Unplaced"/>
</dbReference>
<dbReference type="PANTHER" id="PTHR11662:SF399">
    <property type="entry name" value="FI19708P1-RELATED"/>
    <property type="match status" value="1"/>
</dbReference>
<evidence type="ECO:0000256" key="3">
    <source>
        <dbReference type="ARBA" id="ARBA00022989"/>
    </source>
</evidence>
<organism evidence="6 7">
    <name type="scientific">Aplysia californica</name>
    <name type="common">California sea hare</name>
    <dbReference type="NCBI Taxonomy" id="6500"/>
    <lineage>
        <taxon>Eukaryota</taxon>
        <taxon>Metazoa</taxon>
        <taxon>Spiralia</taxon>
        <taxon>Lophotrochozoa</taxon>
        <taxon>Mollusca</taxon>
        <taxon>Gastropoda</taxon>
        <taxon>Heterobranchia</taxon>
        <taxon>Euthyneura</taxon>
        <taxon>Tectipleura</taxon>
        <taxon>Aplysiida</taxon>
        <taxon>Aplysioidea</taxon>
        <taxon>Aplysiidae</taxon>
        <taxon>Aplysia</taxon>
    </lineage>
</organism>
<protein>
    <submittedName>
        <fullName evidence="7">Sialin</fullName>
    </submittedName>
</protein>
<name>A0ABM1VXY5_APLCA</name>
<reference evidence="7" key="1">
    <citation type="submission" date="2025-08" db="UniProtKB">
        <authorList>
            <consortium name="RefSeq"/>
        </authorList>
    </citation>
    <scope>IDENTIFICATION</scope>
</reference>
<dbReference type="RefSeq" id="XP_035827278.1">
    <property type="nucleotide sequence ID" value="XM_035971385.1"/>
</dbReference>
<evidence type="ECO:0000256" key="2">
    <source>
        <dbReference type="ARBA" id="ARBA00022692"/>
    </source>
</evidence>
<feature type="transmembrane region" description="Helical" evidence="5">
    <location>
        <begin position="257"/>
        <end position="275"/>
    </location>
</feature>
<dbReference type="PANTHER" id="PTHR11662">
    <property type="entry name" value="SOLUTE CARRIER FAMILY 17"/>
    <property type="match status" value="1"/>
</dbReference>
<sequence length="309" mass="34040">MERVKGPDVGSHRSKSKNWTNVLPERGCGFLWVVFWVLLVYDSPDAHPRISSVERLYITHSIGKSSTSDLLTSSKIPWCSIITSRPVWAITVIVCCVDWGYFMFQSCISLFLHEVLFFDISKNGMISALPFIGFFLILNVSGACSDFMMKNKVCSTVVLRKVWSVIGLVGAAVSIVALGFLDSTQPVAAVTVLVITVSMLGVCYNNCILCNIADIAPRFSGIVFGVVATVGFLVDQAVPVVVGVVTSRQTQEEWRTMFFICAGVYLFGTMFYCIFASGQIQDWAQDNDEKRPILNGGHTHKDECNGSGR</sequence>
<evidence type="ECO:0000256" key="1">
    <source>
        <dbReference type="ARBA" id="ARBA00004141"/>
    </source>
</evidence>
<evidence type="ECO:0000313" key="7">
    <source>
        <dbReference type="RefSeq" id="XP_035827278.1"/>
    </source>
</evidence>
<feature type="transmembrane region" description="Helical" evidence="5">
    <location>
        <begin position="124"/>
        <end position="141"/>
    </location>
</feature>
<keyword evidence="6" id="KW-1185">Reference proteome</keyword>
<keyword evidence="4 5" id="KW-0472">Membrane</keyword>
<dbReference type="InterPro" id="IPR036259">
    <property type="entry name" value="MFS_trans_sf"/>
</dbReference>
<keyword evidence="2 5" id="KW-0812">Transmembrane</keyword>
<dbReference type="SUPFAM" id="SSF103473">
    <property type="entry name" value="MFS general substrate transporter"/>
    <property type="match status" value="1"/>
</dbReference>